<dbReference type="InterPro" id="IPR052509">
    <property type="entry name" value="Metal_resp_DNA-bind_regulator"/>
</dbReference>
<dbReference type="PhylomeDB" id="Q8TP31"/>
<dbReference type="EMBL" id="AE010299">
    <property type="protein sequence ID" value="AAM05493.1"/>
    <property type="molecule type" value="Genomic_DNA"/>
</dbReference>
<sequence>MSPIDLIILGQLKKEPMSAYELTKFVEHICVKKWLKVGTPTIYQNLKKLSSKGYLSTSAVKEGNMPEKVIYTLTESGSEYLLELMDQFSENPGKIYFDFNAFVFNLDLVDKGTGLEMLRNLRQFFYSGKRDVGEDIASFPNVPVGPESIMRQYELLFDSLIQWVDELIEKYLEDEKLPKGSSRLNTEVK</sequence>
<name>Q8TP31_METAC</name>
<dbReference type="GeneID" id="1473982"/>
<dbReference type="InterPro" id="IPR036388">
    <property type="entry name" value="WH-like_DNA-bd_sf"/>
</dbReference>
<evidence type="ECO:0000313" key="2">
    <source>
        <dbReference type="EMBL" id="AAM05493.1"/>
    </source>
</evidence>
<evidence type="ECO:0000259" key="1">
    <source>
        <dbReference type="Pfam" id="PF03551"/>
    </source>
</evidence>
<dbReference type="RefSeq" id="WP_011022082.1">
    <property type="nucleotide sequence ID" value="NC_003552.1"/>
</dbReference>
<keyword evidence="3" id="KW-1185">Reference proteome</keyword>
<feature type="domain" description="Transcription regulator PadR N-terminal" evidence="1">
    <location>
        <begin position="8"/>
        <end position="81"/>
    </location>
</feature>
<dbReference type="PANTHER" id="PTHR33169:SF14">
    <property type="entry name" value="TRANSCRIPTIONAL REGULATOR RV3488"/>
    <property type="match status" value="1"/>
</dbReference>
<gene>
    <name evidence="2" type="ordered locus">MA_2093</name>
</gene>
<accession>Q8TP31</accession>
<dbReference type="Gene3D" id="1.10.10.10">
    <property type="entry name" value="Winged helix-like DNA-binding domain superfamily/Winged helix DNA-binding domain"/>
    <property type="match status" value="1"/>
</dbReference>
<dbReference type="HOGENOM" id="CLU_089258_6_0_2"/>
<reference evidence="2 3" key="1">
    <citation type="journal article" date="2002" name="Genome Res.">
        <title>The genome of Methanosarcina acetivorans reveals extensive metabolic and physiological diversity.</title>
        <authorList>
            <person name="Galagan J.E."/>
            <person name="Nusbaum C."/>
            <person name="Roy A."/>
            <person name="Endrizzi M.G."/>
            <person name="Macdonald P."/>
            <person name="FitzHugh W."/>
            <person name="Calvo S."/>
            <person name="Engels R."/>
            <person name="Smirnov S."/>
            <person name="Atnoor D."/>
            <person name="Brown A."/>
            <person name="Allen N."/>
            <person name="Naylor J."/>
            <person name="Stange-Thomann N."/>
            <person name="DeArellano K."/>
            <person name="Johnson R."/>
            <person name="Linton L."/>
            <person name="McEwan P."/>
            <person name="McKernan K."/>
            <person name="Talamas J."/>
            <person name="Tirrell A."/>
            <person name="Ye W."/>
            <person name="Zimmer A."/>
            <person name="Barber R.D."/>
            <person name="Cann I."/>
            <person name="Graham D.E."/>
            <person name="Grahame D.A."/>
            <person name="Guss A."/>
            <person name="Hedderich R."/>
            <person name="Ingram-Smith C."/>
            <person name="Kuettner C.H."/>
            <person name="Krzycki J.A."/>
            <person name="Leigh J.A."/>
            <person name="Li W."/>
            <person name="Liu J."/>
            <person name="Mukhopadhyay B."/>
            <person name="Reeve J.N."/>
            <person name="Smith K."/>
            <person name="Springer T.A."/>
            <person name="Umayam L.A."/>
            <person name="White O."/>
            <person name="White R.H."/>
            <person name="de Macario E.C."/>
            <person name="Ferry J.G."/>
            <person name="Jarrell K.F."/>
            <person name="Jing H."/>
            <person name="Macario A.J.L."/>
            <person name="Paulsen I."/>
            <person name="Pritchett M."/>
            <person name="Sowers K.R."/>
            <person name="Swanson R.V."/>
            <person name="Zinder S.H."/>
            <person name="Lander E."/>
            <person name="Metcalf W.W."/>
            <person name="Birren B."/>
        </authorList>
    </citation>
    <scope>NUCLEOTIDE SEQUENCE [LARGE SCALE GENOMIC DNA]</scope>
    <source>
        <strain evidence="3">ATCC 35395 / DSM 2834 / JCM 12185 / C2A</strain>
    </source>
</reference>
<dbReference type="InterPro" id="IPR005149">
    <property type="entry name" value="Tscrpt_reg_PadR_N"/>
</dbReference>
<evidence type="ECO:0000313" key="3">
    <source>
        <dbReference type="Proteomes" id="UP000002487"/>
    </source>
</evidence>
<dbReference type="SUPFAM" id="SSF46785">
    <property type="entry name" value="Winged helix' DNA-binding domain"/>
    <property type="match status" value="1"/>
</dbReference>
<dbReference type="Proteomes" id="UP000002487">
    <property type="component" value="Chromosome"/>
</dbReference>
<dbReference type="PANTHER" id="PTHR33169">
    <property type="entry name" value="PADR-FAMILY TRANSCRIPTIONAL REGULATOR"/>
    <property type="match status" value="1"/>
</dbReference>
<proteinExistence type="predicted"/>
<dbReference type="InterPro" id="IPR011991">
    <property type="entry name" value="ArsR-like_HTH"/>
</dbReference>
<dbReference type="Pfam" id="PF03551">
    <property type="entry name" value="PadR"/>
    <property type="match status" value="1"/>
</dbReference>
<protein>
    <recommendedName>
        <fullName evidence="1">Transcription regulator PadR N-terminal domain-containing protein</fullName>
    </recommendedName>
</protein>
<dbReference type="KEGG" id="mac:MA_2093"/>
<dbReference type="InterPro" id="IPR036390">
    <property type="entry name" value="WH_DNA-bd_sf"/>
</dbReference>
<dbReference type="CDD" id="cd00090">
    <property type="entry name" value="HTH_ARSR"/>
    <property type="match status" value="1"/>
</dbReference>
<organism evidence="2 3">
    <name type="scientific">Methanosarcina acetivorans (strain ATCC 35395 / DSM 2834 / JCM 12185 / C2A)</name>
    <dbReference type="NCBI Taxonomy" id="188937"/>
    <lineage>
        <taxon>Archaea</taxon>
        <taxon>Methanobacteriati</taxon>
        <taxon>Methanobacteriota</taxon>
        <taxon>Stenosarchaea group</taxon>
        <taxon>Methanomicrobia</taxon>
        <taxon>Methanosarcinales</taxon>
        <taxon>Methanosarcinaceae</taxon>
        <taxon>Methanosarcina</taxon>
    </lineage>
</organism>
<dbReference type="EnsemblBacteria" id="AAM05493">
    <property type="protein sequence ID" value="AAM05493"/>
    <property type="gene ID" value="MA_2093"/>
</dbReference>
<dbReference type="AlphaFoldDB" id="Q8TP31"/>
<dbReference type="InParanoid" id="Q8TP31"/>
<dbReference type="STRING" id="188937.MA_2093"/>